<organism evidence="5 6">
    <name type="scientific">Nonomuraea marmarensis</name>
    <dbReference type="NCBI Taxonomy" id="3351344"/>
    <lineage>
        <taxon>Bacteria</taxon>
        <taxon>Bacillati</taxon>
        <taxon>Actinomycetota</taxon>
        <taxon>Actinomycetes</taxon>
        <taxon>Streptosporangiales</taxon>
        <taxon>Streptosporangiaceae</taxon>
        <taxon>Nonomuraea</taxon>
    </lineage>
</organism>
<keyword evidence="3" id="KW-0804">Transcription</keyword>
<dbReference type="RefSeq" id="WP_393176913.1">
    <property type="nucleotide sequence ID" value="NZ_JBICRM010000056.1"/>
</dbReference>
<dbReference type="PROSITE" id="PS51118">
    <property type="entry name" value="HTH_HXLR"/>
    <property type="match status" value="1"/>
</dbReference>
<evidence type="ECO:0000259" key="4">
    <source>
        <dbReference type="PROSITE" id="PS51118"/>
    </source>
</evidence>
<dbReference type="PANTHER" id="PTHR33204:SF29">
    <property type="entry name" value="TRANSCRIPTIONAL REGULATOR"/>
    <property type="match status" value="1"/>
</dbReference>
<proteinExistence type="predicted"/>
<keyword evidence="2" id="KW-0238">DNA-binding</keyword>
<dbReference type="SUPFAM" id="SSF46785">
    <property type="entry name" value="Winged helix' DNA-binding domain"/>
    <property type="match status" value="1"/>
</dbReference>
<comment type="caution">
    <text evidence="5">The sequence shown here is derived from an EMBL/GenBank/DDBJ whole genome shotgun (WGS) entry which is preliminary data.</text>
</comment>
<evidence type="ECO:0000256" key="3">
    <source>
        <dbReference type="ARBA" id="ARBA00023163"/>
    </source>
</evidence>
<reference evidence="5 6" key="1">
    <citation type="submission" date="2024-10" db="EMBL/GenBank/DDBJ databases">
        <authorList>
            <person name="Topkara A.R."/>
            <person name="Saygin H."/>
        </authorList>
    </citation>
    <scope>NUCLEOTIDE SEQUENCE [LARGE SCALE GENOMIC DNA]</scope>
    <source>
        <strain evidence="5 6">M3C6</strain>
    </source>
</reference>
<protein>
    <submittedName>
        <fullName evidence="5">Winged helix-turn-helix transcriptional regulator</fullName>
    </submittedName>
</protein>
<sequence>MTSTDNKVGYSPKSVRPACSAEQAEAALRMLEGRWKLVIIFRLFERPVARLSELQRAIPAVTQKMLIQQLRALEQDGIVTRTVHAQVPPKVEYGLTDLGEALAPVFEHLLSWAARNPGR</sequence>
<dbReference type="Pfam" id="PF01638">
    <property type="entry name" value="HxlR"/>
    <property type="match status" value="1"/>
</dbReference>
<dbReference type="PANTHER" id="PTHR33204">
    <property type="entry name" value="TRANSCRIPTIONAL REGULATOR, MARR FAMILY"/>
    <property type="match status" value="1"/>
</dbReference>
<dbReference type="Proteomes" id="UP001603978">
    <property type="component" value="Unassembled WGS sequence"/>
</dbReference>
<accession>A0ABW7AXL5</accession>
<evidence type="ECO:0000256" key="1">
    <source>
        <dbReference type="ARBA" id="ARBA00023015"/>
    </source>
</evidence>
<evidence type="ECO:0000256" key="2">
    <source>
        <dbReference type="ARBA" id="ARBA00023125"/>
    </source>
</evidence>
<keyword evidence="6" id="KW-1185">Reference proteome</keyword>
<evidence type="ECO:0000313" key="5">
    <source>
        <dbReference type="EMBL" id="MFG1710784.1"/>
    </source>
</evidence>
<name>A0ABW7AXL5_9ACTN</name>
<gene>
    <name evidence="5" type="ORF">ACFLIM_47245</name>
</gene>
<evidence type="ECO:0000313" key="6">
    <source>
        <dbReference type="Proteomes" id="UP001603978"/>
    </source>
</evidence>
<dbReference type="InterPro" id="IPR036390">
    <property type="entry name" value="WH_DNA-bd_sf"/>
</dbReference>
<keyword evidence="1" id="KW-0805">Transcription regulation</keyword>
<dbReference type="InterPro" id="IPR002577">
    <property type="entry name" value="HTH_HxlR"/>
</dbReference>
<feature type="domain" description="HTH hxlR-type" evidence="4">
    <location>
        <begin position="19"/>
        <end position="119"/>
    </location>
</feature>
<dbReference type="EMBL" id="JBICRM010000056">
    <property type="protein sequence ID" value="MFG1710784.1"/>
    <property type="molecule type" value="Genomic_DNA"/>
</dbReference>
<dbReference type="InterPro" id="IPR036388">
    <property type="entry name" value="WH-like_DNA-bd_sf"/>
</dbReference>
<dbReference type="Gene3D" id="1.10.10.10">
    <property type="entry name" value="Winged helix-like DNA-binding domain superfamily/Winged helix DNA-binding domain"/>
    <property type="match status" value="1"/>
</dbReference>